<dbReference type="AlphaFoldDB" id="X1TIZ2"/>
<evidence type="ECO:0000313" key="4">
    <source>
        <dbReference type="EMBL" id="GAI79979.1"/>
    </source>
</evidence>
<protein>
    <recommendedName>
        <fullName evidence="3">FAD/NAD(P)-binding domain-containing protein</fullName>
    </recommendedName>
</protein>
<sequence length="209" mass="22529">AHAVIVASGSTPKKLNIPGEEEYQGKGVSYCATCDGPLYGDKDVAVIGCGNSGLQEGEALLKYVKSITFIESLPYITGEKILQERLQTSEKTRFLLNHMLTSINGDTQVNSVTVKNRQTGDEEQIEVSGVFIYAGFSPKSKLLKGIVELDSSGYIKANENMETSVPGIYVAGDVRSKKVRQIDSACADATIAAISARDYIRELAQSGRI</sequence>
<feature type="non-terminal residue" evidence="4">
    <location>
        <position position="1"/>
    </location>
</feature>
<dbReference type="SUPFAM" id="SSF51905">
    <property type="entry name" value="FAD/NAD(P)-binding domain"/>
    <property type="match status" value="1"/>
</dbReference>
<dbReference type="Gene3D" id="3.50.50.60">
    <property type="entry name" value="FAD/NAD(P)-binding domain"/>
    <property type="match status" value="2"/>
</dbReference>
<dbReference type="InterPro" id="IPR023753">
    <property type="entry name" value="FAD/NAD-binding_dom"/>
</dbReference>
<dbReference type="GO" id="GO:0016491">
    <property type="term" value="F:oxidoreductase activity"/>
    <property type="evidence" value="ECO:0007669"/>
    <property type="project" value="UniProtKB-KW"/>
</dbReference>
<evidence type="ECO:0000256" key="1">
    <source>
        <dbReference type="ARBA" id="ARBA00022630"/>
    </source>
</evidence>
<keyword evidence="2" id="KW-0560">Oxidoreductase</keyword>
<proteinExistence type="predicted"/>
<reference evidence="4" key="1">
    <citation type="journal article" date="2014" name="Front. Microbiol.">
        <title>High frequency of phylogenetically diverse reductive dehalogenase-homologous genes in deep subseafloor sedimentary metagenomes.</title>
        <authorList>
            <person name="Kawai M."/>
            <person name="Futagami T."/>
            <person name="Toyoda A."/>
            <person name="Takaki Y."/>
            <person name="Nishi S."/>
            <person name="Hori S."/>
            <person name="Arai W."/>
            <person name="Tsubouchi T."/>
            <person name="Morono Y."/>
            <person name="Uchiyama I."/>
            <person name="Ito T."/>
            <person name="Fujiyama A."/>
            <person name="Inagaki F."/>
            <person name="Takami H."/>
        </authorList>
    </citation>
    <scope>NUCLEOTIDE SEQUENCE</scope>
    <source>
        <strain evidence="4">Expedition CK06-06</strain>
    </source>
</reference>
<dbReference type="InterPro" id="IPR036188">
    <property type="entry name" value="FAD/NAD-bd_sf"/>
</dbReference>
<name>X1TIZ2_9ZZZZ</name>
<organism evidence="4">
    <name type="scientific">marine sediment metagenome</name>
    <dbReference type="NCBI Taxonomy" id="412755"/>
    <lineage>
        <taxon>unclassified sequences</taxon>
        <taxon>metagenomes</taxon>
        <taxon>ecological metagenomes</taxon>
    </lineage>
</organism>
<evidence type="ECO:0000256" key="2">
    <source>
        <dbReference type="ARBA" id="ARBA00023002"/>
    </source>
</evidence>
<dbReference type="InterPro" id="IPR050097">
    <property type="entry name" value="Ferredoxin-NADP_redctase_2"/>
</dbReference>
<accession>X1TIZ2</accession>
<dbReference type="Pfam" id="PF07992">
    <property type="entry name" value="Pyr_redox_2"/>
    <property type="match status" value="1"/>
</dbReference>
<comment type="caution">
    <text evidence="4">The sequence shown here is derived from an EMBL/GenBank/DDBJ whole genome shotgun (WGS) entry which is preliminary data.</text>
</comment>
<keyword evidence="1" id="KW-0285">Flavoprotein</keyword>
<gene>
    <name evidence="4" type="ORF">S12H4_22936</name>
</gene>
<dbReference type="PANTHER" id="PTHR48105">
    <property type="entry name" value="THIOREDOXIN REDUCTASE 1-RELATED-RELATED"/>
    <property type="match status" value="1"/>
</dbReference>
<feature type="domain" description="FAD/NAD(P)-binding" evidence="3">
    <location>
        <begin position="2"/>
        <end position="188"/>
    </location>
</feature>
<dbReference type="EMBL" id="BARW01012064">
    <property type="protein sequence ID" value="GAI79979.1"/>
    <property type="molecule type" value="Genomic_DNA"/>
</dbReference>
<dbReference type="PRINTS" id="PR00368">
    <property type="entry name" value="FADPNR"/>
</dbReference>
<dbReference type="PRINTS" id="PR00469">
    <property type="entry name" value="PNDRDTASEII"/>
</dbReference>
<evidence type="ECO:0000259" key="3">
    <source>
        <dbReference type="Pfam" id="PF07992"/>
    </source>
</evidence>